<protein>
    <submittedName>
        <fullName evidence="1">(Mediterranean fruit fly) hypothetical protein</fullName>
    </submittedName>
</protein>
<evidence type="ECO:0000313" key="1">
    <source>
        <dbReference type="EMBL" id="CAD6992279.1"/>
    </source>
</evidence>
<dbReference type="Proteomes" id="UP000606786">
    <property type="component" value="Unassembled WGS sequence"/>
</dbReference>
<reference evidence="1" key="1">
    <citation type="submission" date="2020-11" db="EMBL/GenBank/DDBJ databases">
        <authorList>
            <person name="Whitehead M."/>
        </authorList>
    </citation>
    <scope>NUCLEOTIDE SEQUENCE</scope>
    <source>
        <strain evidence="1">EGII</strain>
    </source>
</reference>
<name>A0A811TZY9_CERCA</name>
<keyword evidence="2" id="KW-1185">Reference proteome</keyword>
<dbReference type="AlphaFoldDB" id="A0A811TZY9"/>
<evidence type="ECO:0000313" key="2">
    <source>
        <dbReference type="Proteomes" id="UP000606786"/>
    </source>
</evidence>
<accession>A0A811TZY9</accession>
<comment type="caution">
    <text evidence="1">The sequence shown here is derived from an EMBL/GenBank/DDBJ whole genome shotgun (WGS) entry which is preliminary data.</text>
</comment>
<organism evidence="1 2">
    <name type="scientific">Ceratitis capitata</name>
    <name type="common">Mediterranean fruit fly</name>
    <name type="synonym">Tephritis capitata</name>
    <dbReference type="NCBI Taxonomy" id="7213"/>
    <lineage>
        <taxon>Eukaryota</taxon>
        <taxon>Metazoa</taxon>
        <taxon>Ecdysozoa</taxon>
        <taxon>Arthropoda</taxon>
        <taxon>Hexapoda</taxon>
        <taxon>Insecta</taxon>
        <taxon>Pterygota</taxon>
        <taxon>Neoptera</taxon>
        <taxon>Endopterygota</taxon>
        <taxon>Diptera</taxon>
        <taxon>Brachycera</taxon>
        <taxon>Muscomorpha</taxon>
        <taxon>Tephritoidea</taxon>
        <taxon>Tephritidae</taxon>
        <taxon>Ceratitis</taxon>
        <taxon>Ceratitis</taxon>
    </lineage>
</organism>
<dbReference type="EMBL" id="CAJHJT010000001">
    <property type="protein sequence ID" value="CAD6992279.1"/>
    <property type="molecule type" value="Genomic_DNA"/>
</dbReference>
<gene>
    <name evidence="1" type="ORF">CCAP1982_LOCUS1147</name>
</gene>
<proteinExistence type="predicted"/>
<sequence length="76" mass="8665">MGNCENKSIVSFGAVTGNLPDLANTVADKLSMDQKYLFEICQAISVGKRFFELVNRRLSRANRLLRLYFCNLYLIT</sequence>